<protein>
    <submittedName>
        <fullName evidence="2">Uncharacterized protein</fullName>
    </submittedName>
</protein>
<feature type="region of interest" description="Disordered" evidence="1">
    <location>
        <begin position="35"/>
        <end position="78"/>
    </location>
</feature>
<reference evidence="2 3" key="1">
    <citation type="journal article" date="2018" name="Nat. Ecol. Evol.">
        <title>Pezizomycetes genomes reveal the molecular basis of ectomycorrhizal truffle lifestyle.</title>
        <authorList>
            <person name="Murat C."/>
            <person name="Payen T."/>
            <person name="Noel B."/>
            <person name="Kuo A."/>
            <person name="Morin E."/>
            <person name="Chen J."/>
            <person name="Kohler A."/>
            <person name="Krizsan K."/>
            <person name="Balestrini R."/>
            <person name="Da Silva C."/>
            <person name="Montanini B."/>
            <person name="Hainaut M."/>
            <person name="Levati E."/>
            <person name="Barry K.W."/>
            <person name="Belfiori B."/>
            <person name="Cichocki N."/>
            <person name="Clum A."/>
            <person name="Dockter R.B."/>
            <person name="Fauchery L."/>
            <person name="Guy J."/>
            <person name="Iotti M."/>
            <person name="Le Tacon F."/>
            <person name="Lindquist E.A."/>
            <person name="Lipzen A."/>
            <person name="Malagnac F."/>
            <person name="Mello A."/>
            <person name="Molinier V."/>
            <person name="Miyauchi S."/>
            <person name="Poulain J."/>
            <person name="Riccioni C."/>
            <person name="Rubini A."/>
            <person name="Sitrit Y."/>
            <person name="Splivallo R."/>
            <person name="Traeger S."/>
            <person name="Wang M."/>
            <person name="Zifcakova L."/>
            <person name="Wipf D."/>
            <person name="Zambonelli A."/>
            <person name="Paolocci F."/>
            <person name="Nowrousian M."/>
            <person name="Ottonello S."/>
            <person name="Baldrian P."/>
            <person name="Spatafora J.W."/>
            <person name="Henrissat B."/>
            <person name="Nagy L.G."/>
            <person name="Aury J.M."/>
            <person name="Wincker P."/>
            <person name="Grigoriev I.V."/>
            <person name="Bonfante P."/>
            <person name="Martin F.M."/>
        </authorList>
    </citation>
    <scope>NUCLEOTIDE SEQUENCE [LARGE SCALE GENOMIC DNA]</scope>
    <source>
        <strain evidence="2 3">RN42</strain>
    </source>
</reference>
<organism evidence="2 3">
    <name type="scientific">Ascobolus immersus RN42</name>
    <dbReference type="NCBI Taxonomy" id="1160509"/>
    <lineage>
        <taxon>Eukaryota</taxon>
        <taxon>Fungi</taxon>
        <taxon>Dikarya</taxon>
        <taxon>Ascomycota</taxon>
        <taxon>Pezizomycotina</taxon>
        <taxon>Pezizomycetes</taxon>
        <taxon>Pezizales</taxon>
        <taxon>Ascobolaceae</taxon>
        <taxon>Ascobolus</taxon>
    </lineage>
</organism>
<evidence type="ECO:0000256" key="1">
    <source>
        <dbReference type="SAM" id="MobiDB-lite"/>
    </source>
</evidence>
<gene>
    <name evidence="2" type="ORF">BJ508DRAFT_312253</name>
</gene>
<proteinExistence type="predicted"/>
<keyword evidence="3" id="KW-1185">Reference proteome</keyword>
<accession>A0A3N4HN07</accession>
<dbReference type="Proteomes" id="UP000275078">
    <property type="component" value="Unassembled WGS sequence"/>
</dbReference>
<dbReference type="AlphaFoldDB" id="A0A3N4HN07"/>
<evidence type="ECO:0000313" key="2">
    <source>
        <dbReference type="EMBL" id="RPA75119.1"/>
    </source>
</evidence>
<dbReference type="EMBL" id="ML119771">
    <property type="protein sequence ID" value="RPA75119.1"/>
    <property type="molecule type" value="Genomic_DNA"/>
</dbReference>
<sequence>MNRLSDEQLRAQLQNMTLEQTIAFVQAQNKEAEERFAKERKEKEEVMKEKEEVQKEKDEALKGKDKEQKEKEEALKGKAKAEKLLEEDRNSFALSFSHTIAGPTRASIDSYCRQLGKESNESYFRFLRRMESAHPMENWEPLRRMVEMRDFLSVTVHNPTKLSVARQLVQAQTAMSDPQLASLIKKDFDLALDVFERSENSTPADFINKCEEFKKRTGNYPSDVFTDSAVTAREKSNLITSVLPVASSGVETNNSVSKPGLTTTTTIPIISPTCNTPTHSGSPKDHKAPVPIVSHSQPALLNARSLYSHGHTHRATGHHNQHNNYYNFTPRPPTAAYNAYGNWPYMQVPRFQSTADEYEYYEQQRTSQVQAQGVSVIANNVGNYYNQWPQGITAMHPVHGY</sequence>
<evidence type="ECO:0000313" key="3">
    <source>
        <dbReference type="Proteomes" id="UP000275078"/>
    </source>
</evidence>
<name>A0A3N4HN07_ASCIM</name>